<evidence type="ECO:0000313" key="1">
    <source>
        <dbReference type="EMBL" id="KKN62523.1"/>
    </source>
</evidence>
<dbReference type="EMBL" id="LAZR01000621">
    <property type="protein sequence ID" value="KKN62523.1"/>
    <property type="molecule type" value="Genomic_DNA"/>
</dbReference>
<dbReference type="AlphaFoldDB" id="A0A0F9V9L1"/>
<protein>
    <submittedName>
        <fullName evidence="1">Uncharacterized protein</fullName>
    </submittedName>
</protein>
<organism evidence="1">
    <name type="scientific">marine sediment metagenome</name>
    <dbReference type="NCBI Taxonomy" id="412755"/>
    <lineage>
        <taxon>unclassified sequences</taxon>
        <taxon>metagenomes</taxon>
        <taxon>ecological metagenomes</taxon>
    </lineage>
</organism>
<sequence>MTKDQIVKTQTIQLIKNQQIIAQINLIQIILNTKAIQMRNNFYFAL</sequence>
<gene>
    <name evidence="1" type="ORF">LCGC14_0511040</name>
</gene>
<name>A0A0F9V9L1_9ZZZZ</name>
<accession>A0A0F9V9L1</accession>
<comment type="caution">
    <text evidence="1">The sequence shown here is derived from an EMBL/GenBank/DDBJ whole genome shotgun (WGS) entry which is preliminary data.</text>
</comment>
<reference evidence="1" key="1">
    <citation type="journal article" date="2015" name="Nature">
        <title>Complex archaea that bridge the gap between prokaryotes and eukaryotes.</title>
        <authorList>
            <person name="Spang A."/>
            <person name="Saw J.H."/>
            <person name="Jorgensen S.L."/>
            <person name="Zaremba-Niedzwiedzka K."/>
            <person name="Martijn J."/>
            <person name="Lind A.E."/>
            <person name="van Eijk R."/>
            <person name="Schleper C."/>
            <person name="Guy L."/>
            <person name="Ettema T.J."/>
        </authorList>
    </citation>
    <scope>NUCLEOTIDE SEQUENCE</scope>
</reference>
<proteinExistence type="predicted"/>